<name>A0A2B4SQZ7_STYPI</name>
<dbReference type="EMBL" id="LSMT01000025">
    <property type="protein sequence ID" value="PFX32321.1"/>
    <property type="molecule type" value="Genomic_DNA"/>
</dbReference>
<feature type="compositionally biased region" description="Polar residues" evidence="1">
    <location>
        <begin position="714"/>
        <end position="730"/>
    </location>
</feature>
<feature type="compositionally biased region" description="Basic and acidic residues" evidence="1">
    <location>
        <begin position="698"/>
        <end position="713"/>
    </location>
</feature>
<dbReference type="AlphaFoldDB" id="A0A2B4SQZ7"/>
<feature type="region of interest" description="Disordered" evidence="1">
    <location>
        <begin position="377"/>
        <end position="438"/>
    </location>
</feature>
<dbReference type="OrthoDB" id="6357832at2759"/>
<feature type="compositionally biased region" description="Basic and acidic residues" evidence="1">
    <location>
        <begin position="542"/>
        <end position="558"/>
    </location>
</feature>
<feature type="compositionally biased region" description="Polar residues" evidence="1">
    <location>
        <begin position="637"/>
        <end position="647"/>
    </location>
</feature>
<feature type="compositionally biased region" description="Basic and acidic residues" evidence="1">
    <location>
        <begin position="397"/>
        <end position="434"/>
    </location>
</feature>
<evidence type="ECO:0000256" key="1">
    <source>
        <dbReference type="SAM" id="MobiDB-lite"/>
    </source>
</evidence>
<keyword evidence="2" id="KW-0732">Signal</keyword>
<reference evidence="4" key="1">
    <citation type="journal article" date="2017" name="bioRxiv">
        <title>Comparative analysis of the genomes of Stylophora pistillata and Acropora digitifera provides evidence for extensive differences between species of corals.</title>
        <authorList>
            <person name="Voolstra C.R."/>
            <person name="Li Y."/>
            <person name="Liew Y.J."/>
            <person name="Baumgarten S."/>
            <person name="Zoccola D."/>
            <person name="Flot J.-F."/>
            <person name="Tambutte S."/>
            <person name="Allemand D."/>
            <person name="Aranda M."/>
        </authorList>
    </citation>
    <scope>NUCLEOTIDE SEQUENCE [LARGE SCALE GENOMIC DNA]</scope>
</reference>
<feature type="chain" id="PRO_5012586515" evidence="2">
    <location>
        <begin position="23"/>
        <end position="1024"/>
    </location>
</feature>
<dbReference type="Gene3D" id="3.30.1370.10">
    <property type="entry name" value="K Homology domain, type 1"/>
    <property type="match status" value="1"/>
</dbReference>
<gene>
    <name evidence="3" type="ORF">AWC38_SpisGene2894</name>
</gene>
<dbReference type="SUPFAM" id="SSF54791">
    <property type="entry name" value="Eukaryotic type KH-domain (KH-domain type I)"/>
    <property type="match status" value="1"/>
</dbReference>
<sequence>MTLTVQAVLRKLCLLVISAGYGFSPKDIYCIGNPVVERVDFCRNKPRLVELEKQLYSLANGSKNSQNVLKTCQTLLGELENTKEIFNVFCSCCGLDRYKEPIIAQLFYDLVNEKNGTSLLTELEMACDGLLKALTHLSTPNTLQFNVVSLLYNLSRLTGLPSSHVEAVQSYLEEIARALWPYSKPLAPNLWASEAFCDAQCDILKACGKFLEEKCPVNTERTFQMISDKLISGEVSKYSRFRLLEIRELQSSGWKVSEATKKYYKETYVKFFDQPQKIQPEAISSRNKPRMVNVKAEGTDLRRIKPVAVLRINESELQKSFGDVQQELTLPQDSILKEKDNETYLKLYSSGDGEKSAKQPVSFDRLGSHVPLTNTILHRAPFPSNSSDGSDDTFAISKKEGSEKRTDEVLPAIHRGEFRKSRRPSKGDSSRSSDTESLVTKMATLSLSDTEENMIDDDVATIGKVSSDLINPFEVKDLSSELAINACPVTSIVSGPEEHHSNIDQQNQNTERGRENWEENTVLSSHKSLENASDNSLVAESWGERNVSKADKSQRDGSSHYTVTDNWKERTPHLKEPQNNDAIKAYTVNWREGRLSDIGKSHVDVYGHHAVTENLREELLVDSKDPFSGNWRESKRPSLNKSQGVSEWQSVVGNWRERPGVAFKEQQNNNVKSLSGENWREEKPGKPTNFQSSGSDQKNWRDRKSMSLDESKQDLTSMACQQTRRSSLSDLQLERQNSHEKGNKRGFGLPKSDGQLDNAERTEHLEEEAVEIQMTEEESQDLKGWQLREIQVDIGCRIHTNREKRVLTITGHPQQCKVAKKRVYSVIASLQEQFGALVPLSDEVLEHLQSDGCSILADRLAFFSMASVTMINDTQLFISGRRNCVNHAKAQLAKIKVMLRYTDDPDVARPSHKEDSGEEKHQLVEDLFAALEGRANATGQSNHTEQAWVSAERASTIEGLSREFILSCALSPVARQRPVSVSLDRTEDWVRDIVLVEGRRGERDGLKEQTQRKGFGSPMNMKNL</sequence>
<dbReference type="GO" id="GO:0003723">
    <property type="term" value="F:RNA binding"/>
    <property type="evidence" value="ECO:0007669"/>
    <property type="project" value="InterPro"/>
</dbReference>
<feature type="region of interest" description="Disordered" evidence="1">
    <location>
        <begin position="659"/>
        <end position="758"/>
    </location>
</feature>
<feature type="compositionally biased region" description="Basic and acidic residues" evidence="1">
    <location>
        <begin position="1002"/>
        <end position="1011"/>
    </location>
</feature>
<dbReference type="InterPro" id="IPR036612">
    <property type="entry name" value="KH_dom_type_1_sf"/>
</dbReference>
<evidence type="ECO:0000313" key="4">
    <source>
        <dbReference type="Proteomes" id="UP000225706"/>
    </source>
</evidence>
<evidence type="ECO:0000256" key="2">
    <source>
        <dbReference type="SAM" id="SignalP"/>
    </source>
</evidence>
<accession>A0A2B4SQZ7</accession>
<protein>
    <submittedName>
        <fullName evidence="3">Uncharacterized protein</fullName>
    </submittedName>
</protein>
<feature type="compositionally biased region" description="Basic and acidic residues" evidence="1">
    <location>
        <begin position="732"/>
        <end position="743"/>
    </location>
</feature>
<feature type="compositionally biased region" description="Polar residues" evidence="1">
    <location>
        <begin position="688"/>
        <end position="697"/>
    </location>
</feature>
<evidence type="ECO:0000313" key="3">
    <source>
        <dbReference type="EMBL" id="PFX32321.1"/>
    </source>
</evidence>
<organism evidence="3 4">
    <name type="scientific">Stylophora pistillata</name>
    <name type="common">Smooth cauliflower coral</name>
    <dbReference type="NCBI Taxonomy" id="50429"/>
    <lineage>
        <taxon>Eukaryota</taxon>
        <taxon>Metazoa</taxon>
        <taxon>Cnidaria</taxon>
        <taxon>Anthozoa</taxon>
        <taxon>Hexacorallia</taxon>
        <taxon>Scleractinia</taxon>
        <taxon>Astrocoeniina</taxon>
        <taxon>Pocilloporidae</taxon>
        <taxon>Stylophora</taxon>
    </lineage>
</organism>
<feature type="compositionally biased region" description="Polar residues" evidence="1">
    <location>
        <begin position="519"/>
        <end position="538"/>
    </location>
</feature>
<dbReference type="Proteomes" id="UP000225706">
    <property type="component" value="Unassembled WGS sequence"/>
</dbReference>
<feature type="signal peptide" evidence="2">
    <location>
        <begin position="1"/>
        <end position="22"/>
    </location>
</feature>
<feature type="region of interest" description="Disordered" evidence="1">
    <location>
        <begin position="1002"/>
        <end position="1024"/>
    </location>
</feature>
<feature type="compositionally biased region" description="Polar residues" evidence="1">
    <location>
        <begin position="665"/>
        <end position="676"/>
    </location>
</feature>
<keyword evidence="4" id="KW-1185">Reference proteome</keyword>
<comment type="caution">
    <text evidence="3">The sequence shown here is derived from an EMBL/GenBank/DDBJ whole genome shotgun (WGS) entry which is preliminary data.</text>
</comment>
<feature type="region of interest" description="Disordered" evidence="1">
    <location>
        <begin position="626"/>
        <end position="647"/>
    </location>
</feature>
<proteinExistence type="predicted"/>
<feature type="region of interest" description="Disordered" evidence="1">
    <location>
        <begin position="495"/>
        <end position="566"/>
    </location>
</feature>
<dbReference type="Gene3D" id="1.25.40.180">
    <property type="match status" value="1"/>
</dbReference>